<accession>A0A7J7YRQ2</accession>
<sequence>MGPAARGRSAPSRPSTARFAVPAARELEAGPALGVHPGWRKAFPSGRGLEPGALAVAPACLSLSIANVISHADFALALSVSCAVLPVRTCVPRHKVVFQSSTPQPPSLVSGFLSHCSPGALIFKETFQG</sequence>
<organism evidence="1 2">
    <name type="scientific">Rhinolophus ferrumequinum</name>
    <name type="common">Greater horseshoe bat</name>
    <dbReference type="NCBI Taxonomy" id="59479"/>
    <lineage>
        <taxon>Eukaryota</taxon>
        <taxon>Metazoa</taxon>
        <taxon>Chordata</taxon>
        <taxon>Craniata</taxon>
        <taxon>Vertebrata</taxon>
        <taxon>Euteleostomi</taxon>
        <taxon>Mammalia</taxon>
        <taxon>Eutheria</taxon>
        <taxon>Laurasiatheria</taxon>
        <taxon>Chiroptera</taxon>
        <taxon>Yinpterochiroptera</taxon>
        <taxon>Rhinolophoidea</taxon>
        <taxon>Rhinolophidae</taxon>
        <taxon>Rhinolophinae</taxon>
        <taxon>Rhinolophus</taxon>
    </lineage>
</organism>
<protein>
    <submittedName>
        <fullName evidence="1">Uncharacterized protein</fullName>
    </submittedName>
</protein>
<comment type="caution">
    <text evidence="1">The sequence shown here is derived from an EMBL/GenBank/DDBJ whole genome shotgun (WGS) entry which is preliminary data.</text>
</comment>
<evidence type="ECO:0000313" key="2">
    <source>
        <dbReference type="Proteomes" id="UP000585614"/>
    </source>
</evidence>
<reference evidence="1 2" key="1">
    <citation type="journal article" date="2020" name="Nature">
        <title>Six reference-quality genomes reveal evolution of bat adaptations.</title>
        <authorList>
            <person name="Jebb D."/>
            <person name="Huang Z."/>
            <person name="Pippel M."/>
            <person name="Hughes G.M."/>
            <person name="Lavrichenko K."/>
            <person name="Devanna P."/>
            <person name="Winkler S."/>
            <person name="Jermiin L.S."/>
            <person name="Skirmuntt E.C."/>
            <person name="Katzourakis A."/>
            <person name="Burkitt-Gray L."/>
            <person name="Ray D.A."/>
            <person name="Sullivan K.A.M."/>
            <person name="Roscito J.G."/>
            <person name="Kirilenko B.M."/>
            <person name="Davalos L.M."/>
            <person name="Corthals A.P."/>
            <person name="Power M.L."/>
            <person name="Jones G."/>
            <person name="Ransome R.D."/>
            <person name="Dechmann D.K.N."/>
            <person name="Locatelli A.G."/>
            <person name="Puechmaille S.J."/>
            <person name="Fedrigo O."/>
            <person name="Jarvis E.D."/>
            <person name="Hiller M."/>
            <person name="Vernes S.C."/>
            <person name="Myers E.W."/>
            <person name="Teeling E.C."/>
        </authorList>
    </citation>
    <scope>NUCLEOTIDE SEQUENCE [LARGE SCALE GENOMIC DNA]</scope>
    <source>
        <strain evidence="1">MRhiFer1</strain>
        <tissue evidence="1">Lung</tissue>
    </source>
</reference>
<dbReference type="EMBL" id="JACAGC010000005">
    <property type="protein sequence ID" value="KAF6364707.1"/>
    <property type="molecule type" value="Genomic_DNA"/>
</dbReference>
<evidence type="ECO:0000313" key="1">
    <source>
        <dbReference type="EMBL" id="KAF6364707.1"/>
    </source>
</evidence>
<proteinExistence type="predicted"/>
<gene>
    <name evidence="1" type="ORF">mRhiFer1_009832</name>
</gene>
<dbReference type="Proteomes" id="UP000585614">
    <property type="component" value="Unassembled WGS sequence"/>
</dbReference>
<name>A0A7J7YRQ2_RHIFE</name>
<dbReference type="AlphaFoldDB" id="A0A7J7YRQ2"/>